<name>A0A0F5PZJ1_9HYPH</name>
<dbReference type="OrthoDB" id="8448441at2"/>
<dbReference type="AlphaFoldDB" id="A0A0F5PZJ1"/>
<feature type="chain" id="PRO_5010418756" description="DUF4189 domain-containing protein" evidence="1">
    <location>
        <begin position="21"/>
        <end position="122"/>
    </location>
</feature>
<sequence length="122" mass="12900">MRQLLAAFAVLMLCLSPTQAANYNYYGALALSQSNGAAGTSSKRVSYENARDWALSYCGEYADDCMIAVYFVNTCAAVARGTNGGYGTGKSNSLNTAKTTAIASCRRYDTGCVVRASSCSRP</sequence>
<evidence type="ECO:0000256" key="1">
    <source>
        <dbReference type="SAM" id="SignalP"/>
    </source>
</evidence>
<dbReference type="STRING" id="728005.SAMN04488059_11494"/>
<dbReference type="EMBL" id="FOMB01000014">
    <property type="protein sequence ID" value="SFC91799.1"/>
    <property type="molecule type" value="Genomic_DNA"/>
</dbReference>
<evidence type="ECO:0000313" key="5">
    <source>
        <dbReference type="Proteomes" id="UP000033519"/>
    </source>
</evidence>
<keyword evidence="1" id="KW-0732">Signal</keyword>
<protein>
    <recommendedName>
        <fullName evidence="2">DUF4189 domain-containing protein</fullName>
    </recommendedName>
</protein>
<reference evidence="4 6" key="2">
    <citation type="submission" date="2016-10" db="EMBL/GenBank/DDBJ databases">
        <authorList>
            <person name="de Groot N.N."/>
        </authorList>
    </citation>
    <scope>NUCLEOTIDE SEQUENCE [LARGE SCALE GENOMIC DNA]</scope>
    <source>
        <strain evidence="4 6">CGMCC 1.10210</strain>
    </source>
</reference>
<proteinExistence type="predicted"/>
<evidence type="ECO:0000259" key="2">
    <source>
        <dbReference type="Pfam" id="PF13827"/>
    </source>
</evidence>
<organism evidence="4 6">
    <name type="scientific">Devosia psychrophila</name>
    <dbReference type="NCBI Taxonomy" id="728005"/>
    <lineage>
        <taxon>Bacteria</taxon>
        <taxon>Pseudomonadati</taxon>
        <taxon>Pseudomonadota</taxon>
        <taxon>Alphaproteobacteria</taxon>
        <taxon>Hyphomicrobiales</taxon>
        <taxon>Devosiaceae</taxon>
        <taxon>Devosia</taxon>
    </lineage>
</organism>
<dbReference type="PATRIC" id="fig|728005.3.peg.3440"/>
<evidence type="ECO:0000313" key="4">
    <source>
        <dbReference type="EMBL" id="SFC91799.1"/>
    </source>
</evidence>
<feature type="signal peptide" evidence="1">
    <location>
        <begin position="1"/>
        <end position="20"/>
    </location>
</feature>
<evidence type="ECO:0000313" key="3">
    <source>
        <dbReference type="EMBL" id="KKC34053.1"/>
    </source>
</evidence>
<dbReference type="RefSeq" id="WP_046169945.1">
    <property type="nucleotide sequence ID" value="NZ_FOMB01000014.1"/>
</dbReference>
<dbReference type="Pfam" id="PF13827">
    <property type="entry name" value="DUF4189"/>
    <property type="match status" value="1"/>
</dbReference>
<accession>A0A0F5PZJ1</accession>
<reference evidence="3 5" key="1">
    <citation type="submission" date="2015-03" db="EMBL/GenBank/DDBJ databases">
        <authorList>
            <person name="Lepp D."/>
            <person name="Hassan Y.I."/>
            <person name="Li X.-Z."/>
            <person name="Zhou T."/>
        </authorList>
    </citation>
    <scope>NUCLEOTIDE SEQUENCE [LARGE SCALE GENOMIC DNA]</scope>
    <source>
        <strain evidence="3 5">Cr7-05</strain>
    </source>
</reference>
<dbReference type="Proteomes" id="UP000182258">
    <property type="component" value="Unassembled WGS sequence"/>
</dbReference>
<feature type="domain" description="DUF4189" evidence="2">
    <location>
        <begin position="26"/>
        <end position="119"/>
    </location>
</feature>
<dbReference type="InterPro" id="IPR025240">
    <property type="entry name" value="DUF4189"/>
</dbReference>
<gene>
    <name evidence="4" type="ORF">SAMN04488059_11494</name>
    <name evidence="3" type="ORF">WH91_05160</name>
</gene>
<dbReference type="EMBL" id="LAPV01000062">
    <property type="protein sequence ID" value="KKC34053.1"/>
    <property type="molecule type" value="Genomic_DNA"/>
</dbReference>
<keyword evidence="5" id="KW-1185">Reference proteome</keyword>
<dbReference type="Proteomes" id="UP000033519">
    <property type="component" value="Unassembled WGS sequence"/>
</dbReference>
<evidence type="ECO:0000313" key="6">
    <source>
        <dbReference type="Proteomes" id="UP000182258"/>
    </source>
</evidence>